<organism evidence="2 3">
    <name type="scientific">Actinacidiphila paucisporea</name>
    <dbReference type="NCBI Taxonomy" id="310782"/>
    <lineage>
        <taxon>Bacteria</taxon>
        <taxon>Bacillati</taxon>
        <taxon>Actinomycetota</taxon>
        <taxon>Actinomycetes</taxon>
        <taxon>Kitasatosporales</taxon>
        <taxon>Streptomycetaceae</taxon>
        <taxon>Actinacidiphila</taxon>
    </lineage>
</organism>
<dbReference type="STRING" id="310782.SAMN05216499_11738"/>
<sequence>MTLRPAAPPDGTEDPAPLLAAALARVRAPDVVLAVSRDGRRTYATGGTDPDPAAPREELSFALGSLTKTFTVLLLAGLARDGVLGLDEPLGAHLPLPPGHARRITPRHLATHTSGLPRVPRDLIAGAVLHPYANGYAGYTRDRLLAALARTRVRHAPGTRRHYSNFGLALLGPALESAAGAPFPDLLADRVLRPLALTATTLGADALPPSRLAAVGRRGDGRTPLPPTHMAAFDPAGGLLSTPGDLLTYAEAHLRPTAALSDVQVPQLRRGSARRRETHTLTWNQHEVAGGPMLFHAGATFGQQCFLGFHPASRTAVAAFATRHDRTSAVVAAAHRLLQDLARRPGAR</sequence>
<dbReference type="InterPro" id="IPR050491">
    <property type="entry name" value="AmpC-like"/>
</dbReference>
<proteinExistence type="predicted"/>
<evidence type="ECO:0000313" key="2">
    <source>
        <dbReference type="EMBL" id="SHM95922.1"/>
    </source>
</evidence>
<dbReference type="Gene3D" id="3.40.710.10">
    <property type="entry name" value="DD-peptidase/beta-lactamase superfamily"/>
    <property type="match status" value="1"/>
</dbReference>
<reference evidence="2 3" key="1">
    <citation type="submission" date="2016-11" db="EMBL/GenBank/DDBJ databases">
        <authorList>
            <person name="Jaros S."/>
            <person name="Januszkiewicz K."/>
            <person name="Wedrychowicz H."/>
        </authorList>
    </citation>
    <scope>NUCLEOTIDE SEQUENCE [LARGE SCALE GENOMIC DNA]</scope>
    <source>
        <strain evidence="2 3">CGMCC 4.2025</strain>
    </source>
</reference>
<dbReference type="PANTHER" id="PTHR46825:SF7">
    <property type="entry name" value="D-ALANYL-D-ALANINE CARBOXYPEPTIDASE"/>
    <property type="match status" value="1"/>
</dbReference>
<feature type="domain" description="Beta-lactamase-related" evidence="1">
    <location>
        <begin position="20"/>
        <end position="337"/>
    </location>
</feature>
<evidence type="ECO:0000313" key="3">
    <source>
        <dbReference type="Proteomes" id="UP000184111"/>
    </source>
</evidence>
<dbReference type="Proteomes" id="UP000184111">
    <property type="component" value="Unassembled WGS sequence"/>
</dbReference>
<dbReference type="InterPro" id="IPR012338">
    <property type="entry name" value="Beta-lactam/transpept-like"/>
</dbReference>
<keyword evidence="3" id="KW-1185">Reference proteome</keyword>
<gene>
    <name evidence="2" type="ORF">SAMN05216499_11738</name>
</gene>
<accession>A0A1M7MXZ1</accession>
<dbReference type="Pfam" id="PF00144">
    <property type="entry name" value="Beta-lactamase"/>
    <property type="match status" value="1"/>
</dbReference>
<dbReference type="PANTHER" id="PTHR46825">
    <property type="entry name" value="D-ALANYL-D-ALANINE-CARBOXYPEPTIDASE/ENDOPEPTIDASE AMPH"/>
    <property type="match status" value="1"/>
</dbReference>
<dbReference type="EMBL" id="FRBI01000017">
    <property type="protein sequence ID" value="SHM95922.1"/>
    <property type="molecule type" value="Genomic_DNA"/>
</dbReference>
<protein>
    <submittedName>
        <fullName evidence="2">CubicO group peptidase, beta-lactamase class C family</fullName>
    </submittedName>
</protein>
<dbReference type="RefSeq" id="WP_322940555.1">
    <property type="nucleotide sequence ID" value="NZ_FRBI01000017.1"/>
</dbReference>
<dbReference type="AlphaFoldDB" id="A0A1M7MXZ1"/>
<dbReference type="SUPFAM" id="SSF56601">
    <property type="entry name" value="beta-lactamase/transpeptidase-like"/>
    <property type="match status" value="1"/>
</dbReference>
<evidence type="ECO:0000259" key="1">
    <source>
        <dbReference type="Pfam" id="PF00144"/>
    </source>
</evidence>
<dbReference type="InterPro" id="IPR001466">
    <property type="entry name" value="Beta-lactam-related"/>
</dbReference>
<name>A0A1M7MXZ1_9ACTN</name>